<reference evidence="4 5" key="1">
    <citation type="submission" date="2022-03" db="EMBL/GenBank/DDBJ databases">
        <title>Genomic Encyclopedia of Type Strains, Phase III (KMG-III): the genomes of soil and plant-associated and newly described type strains.</title>
        <authorList>
            <person name="Whitman W."/>
        </authorList>
    </citation>
    <scope>NUCLEOTIDE SEQUENCE [LARGE SCALE GENOMIC DNA]</scope>
    <source>
        <strain evidence="4 5">BSker1</strain>
    </source>
</reference>
<evidence type="ECO:0000313" key="5">
    <source>
        <dbReference type="Proteomes" id="UP001523550"/>
    </source>
</evidence>
<dbReference type="GO" id="GO:0004414">
    <property type="term" value="F:homoserine O-acetyltransferase activity"/>
    <property type="evidence" value="ECO:0007669"/>
    <property type="project" value="UniProtKB-EC"/>
</dbReference>
<dbReference type="Gene3D" id="3.40.50.1820">
    <property type="entry name" value="alpha/beta hydrolase"/>
    <property type="match status" value="1"/>
</dbReference>
<keyword evidence="4" id="KW-0012">Acyltransferase</keyword>
<dbReference type="InterPro" id="IPR008220">
    <property type="entry name" value="HAT_MetX-like"/>
</dbReference>
<evidence type="ECO:0000313" key="4">
    <source>
        <dbReference type="EMBL" id="MCP1727790.1"/>
    </source>
</evidence>
<dbReference type="Pfam" id="PF00561">
    <property type="entry name" value="Abhydrolase_1"/>
    <property type="match status" value="1"/>
</dbReference>
<accession>A0ABT1G8Y9</accession>
<dbReference type="PANTHER" id="PTHR32268">
    <property type="entry name" value="HOMOSERINE O-ACETYLTRANSFERASE"/>
    <property type="match status" value="1"/>
</dbReference>
<feature type="region of interest" description="Disordered" evidence="2">
    <location>
        <begin position="1"/>
        <end position="20"/>
    </location>
</feature>
<dbReference type="InterPro" id="IPR000073">
    <property type="entry name" value="AB_hydrolase_1"/>
</dbReference>
<protein>
    <submittedName>
        <fullName evidence="4">Homoserine O-acetyltransferase</fullName>
        <ecNumber evidence="4">2.3.1.31</ecNumber>
    </submittedName>
</protein>
<evidence type="ECO:0000256" key="1">
    <source>
        <dbReference type="ARBA" id="ARBA00022679"/>
    </source>
</evidence>
<feature type="domain" description="AB hydrolase-1" evidence="3">
    <location>
        <begin position="50"/>
        <end position="302"/>
    </location>
</feature>
<sequence>MHDVISLRTRDADHSGSSSIEGTLQVRLDAGGEAVTASMAYRLSGRSGLPLVLVLGGLNSNRAIEQWWPEQLGPKGPLDSRRYRLLSVDWACPQGRPERTLLTQDHAQALEVLLKRHDIARLHLLCGASYGAMVALALAERGQLAIRRLLTISGAHYSHPVATAARYLQREVVRLGAMAGFPTAGLNIARGLAMNSYRTRELFSERFPQADAAERLDSIQSYLSHVGNDFAARFSVERFLDLSESLDLHQVNPQGIDCPATVVAVDSDQLVPLSQMQALAGSLAGPTDFHCLQSPYGHDAFLKAHQAIAHVLNQCLEEKQHATA</sequence>
<name>A0ABT1G8Y9_9GAMM</name>
<dbReference type="SUPFAM" id="SSF53474">
    <property type="entry name" value="alpha/beta-Hydrolases"/>
    <property type="match status" value="1"/>
</dbReference>
<evidence type="ECO:0000256" key="2">
    <source>
        <dbReference type="SAM" id="MobiDB-lite"/>
    </source>
</evidence>
<dbReference type="InterPro" id="IPR029058">
    <property type="entry name" value="AB_hydrolase_fold"/>
</dbReference>
<keyword evidence="5" id="KW-1185">Reference proteome</keyword>
<dbReference type="EC" id="2.3.1.31" evidence="4"/>
<dbReference type="EMBL" id="JALJYF010000002">
    <property type="protein sequence ID" value="MCP1727790.1"/>
    <property type="molecule type" value="Genomic_DNA"/>
</dbReference>
<proteinExistence type="predicted"/>
<dbReference type="Proteomes" id="UP001523550">
    <property type="component" value="Unassembled WGS sequence"/>
</dbReference>
<dbReference type="RefSeq" id="WP_253448594.1">
    <property type="nucleotide sequence ID" value="NZ_JALJYF010000002.1"/>
</dbReference>
<organism evidence="4 5">
    <name type="scientific">Natronospira proteinivora</name>
    <dbReference type="NCBI Taxonomy" id="1807133"/>
    <lineage>
        <taxon>Bacteria</taxon>
        <taxon>Pseudomonadati</taxon>
        <taxon>Pseudomonadota</taxon>
        <taxon>Gammaproteobacteria</taxon>
        <taxon>Natronospirales</taxon>
        <taxon>Natronospiraceae</taxon>
        <taxon>Natronospira</taxon>
    </lineage>
</organism>
<comment type="caution">
    <text evidence="4">The sequence shown here is derived from an EMBL/GenBank/DDBJ whole genome shotgun (WGS) entry which is preliminary data.</text>
</comment>
<dbReference type="PANTHER" id="PTHR32268:SF11">
    <property type="entry name" value="HOMOSERINE O-ACETYLTRANSFERASE"/>
    <property type="match status" value="1"/>
</dbReference>
<evidence type="ECO:0000259" key="3">
    <source>
        <dbReference type="Pfam" id="PF00561"/>
    </source>
</evidence>
<feature type="compositionally biased region" description="Basic and acidic residues" evidence="2">
    <location>
        <begin position="1"/>
        <end position="14"/>
    </location>
</feature>
<gene>
    <name evidence="4" type="ORF">J2T60_001790</name>
</gene>
<keyword evidence="1 4" id="KW-0808">Transferase</keyword>